<keyword evidence="1" id="KW-1133">Transmembrane helix</keyword>
<dbReference type="PANTHER" id="PTHR42709:SF4">
    <property type="entry name" value="INNER MEMBRANE PROTEIN YQAA"/>
    <property type="match status" value="1"/>
</dbReference>
<proteinExistence type="predicted"/>
<accession>A0A0X8JH05</accession>
<dbReference type="AlphaFoldDB" id="A0A0X8JH05"/>
<evidence type="ECO:0000259" key="2">
    <source>
        <dbReference type="Pfam" id="PF09335"/>
    </source>
</evidence>
<dbReference type="InterPro" id="IPR032816">
    <property type="entry name" value="VTT_dom"/>
</dbReference>
<dbReference type="Pfam" id="PF09335">
    <property type="entry name" value="VTT_dom"/>
    <property type="match status" value="1"/>
</dbReference>
<organism evidence="3 4">
    <name type="scientific">Desulfovibrio fairfieldensis</name>
    <dbReference type="NCBI Taxonomy" id="44742"/>
    <lineage>
        <taxon>Bacteria</taxon>
        <taxon>Pseudomonadati</taxon>
        <taxon>Thermodesulfobacteriota</taxon>
        <taxon>Desulfovibrionia</taxon>
        <taxon>Desulfovibrionales</taxon>
        <taxon>Desulfovibrionaceae</taxon>
        <taxon>Desulfovibrio</taxon>
    </lineage>
</organism>
<feature type="transmembrane region" description="Helical" evidence="1">
    <location>
        <begin position="120"/>
        <end position="141"/>
    </location>
</feature>
<keyword evidence="1" id="KW-0812">Transmembrane</keyword>
<keyword evidence="1" id="KW-0472">Membrane</keyword>
<evidence type="ECO:0000256" key="1">
    <source>
        <dbReference type="SAM" id="Phobius"/>
    </source>
</evidence>
<dbReference type="PANTHER" id="PTHR42709">
    <property type="entry name" value="ALKALINE PHOSPHATASE LIKE PROTEIN"/>
    <property type="match status" value="1"/>
</dbReference>
<feature type="transmembrane region" description="Helical" evidence="1">
    <location>
        <begin position="93"/>
        <end position="114"/>
    </location>
</feature>
<dbReference type="STRING" id="44742.AXF13_00055"/>
<feature type="domain" description="VTT" evidence="2">
    <location>
        <begin position="25"/>
        <end position="139"/>
    </location>
</feature>
<evidence type="ECO:0000313" key="3">
    <source>
        <dbReference type="EMBL" id="AMD88642.1"/>
    </source>
</evidence>
<evidence type="ECO:0000313" key="4">
    <source>
        <dbReference type="Proteomes" id="UP000069241"/>
    </source>
</evidence>
<feature type="transmembrane region" description="Helical" evidence="1">
    <location>
        <begin position="39"/>
        <end position="60"/>
    </location>
</feature>
<name>A0A0X8JH05_9BACT</name>
<dbReference type="Proteomes" id="UP000069241">
    <property type="component" value="Chromosome"/>
</dbReference>
<dbReference type="KEGG" id="dfi:AXF13_00055"/>
<keyword evidence="4" id="KW-1185">Reference proteome</keyword>
<dbReference type="InterPro" id="IPR051311">
    <property type="entry name" value="DedA_domain"/>
</dbReference>
<gene>
    <name evidence="3" type="ORF">AXF13_00055</name>
</gene>
<sequence>MSLMALWGLFLAAFVAATLLPAQSELALAGLLAAGHKPVWLLVAAATAGNILGSAVNWLLGRCCVRFQDKRWFPVKKEKLNKARTWYRTYGRWSLLLSWAPVIGDPLTLVAGLLREPFASFILIVGLAKLARYLVVAALVLPWTA</sequence>
<protein>
    <recommendedName>
        <fullName evidence="2">VTT domain-containing protein</fullName>
    </recommendedName>
</protein>
<dbReference type="EMBL" id="CP014229">
    <property type="protein sequence ID" value="AMD88642.1"/>
    <property type="molecule type" value="Genomic_DNA"/>
</dbReference>
<reference evidence="4" key="1">
    <citation type="submission" date="2016-02" db="EMBL/GenBank/DDBJ databases">
        <authorList>
            <person name="Holder M.E."/>
            <person name="Ajami N.J."/>
            <person name="Petrosino J.F."/>
        </authorList>
    </citation>
    <scope>NUCLEOTIDE SEQUENCE [LARGE SCALE GENOMIC DNA]</scope>
    <source>
        <strain evidence="4">CCUG 45958</strain>
    </source>
</reference>